<keyword evidence="1" id="KW-0472">Membrane</keyword>
<keyword evidence="1" id="KW-0812">Transmembrane</keyword>
<feature type="transmembrane region" description="Helical" evidence="1">
    <location>
        <begin position="30"/>
        <end position="50"/>
    </location>
</feature>
<keyword evidence="1" id="KW-1133">Transmembrane helix</keyword>
<dbReference type="RefSeq" id="WP_283078482.1">
    <property type="nucleotide sequence ID" value="NZ_CP121671.1"/>
</dbReference>
<dbReference type="Pfam" id="PF04024">
    <property type="entry name" value="PspC"/>
    <property type="match status" value="1"/>
</dbReference>
<dbReference type="EMBL" id="CP121671">
    <property type="protein sequence ID" value="WFT76531.1"/>
    <property type="molecule type" value="Genomic_DNA"/>
</dbReference>
<keyword evidence="4" id="KW-1185">Reference proteome</keyword>
<dbReference type="InterPro" id="IPR007168">
    <property type="entry name" value="Phageshock_PspC_N"/>
</dbReference>
<evidence type="ECO:0000256" key="1">
    <source>
        <dbReference type="SAM" id="Phobius"/>
    </source>
</evidence>
<accession>A0ABY8J364</accession>
<gene>
    <name evidence="3" type="ORF">P9989_09275</name>
</gene>
<organism evidence="3 4">
    <name type="scientific">Halobacillus naozhouensis</name>
    <dbReference type="NCBI Taxonomy" id="554880"/>
    <lineage>
        <taxon>Bacteria</taxon>
        <taxon>Bacillati</taxon>
        <taxon>Bacillota</taxon>
        <taxon>Bacilli</taxon>
        <taxon>Bacillales</taxon>
        <taxon>Bacillaceae</taxon>
        <taxon>Halobacillus</taxon>
    </lineage>
</organism>
<reference evidence="3 4" key="1">
    <citation type="submission" date="2023-04" db="EMBL/GenBank/DDBJ databases">
        <title>Genome sequence of Halobacillus naozhouensis KACC 21980.</title>
        <authorList>
            <person name="Kim S."/>
            <person name="Heo J."/>
            <person name="Kwon S.-W."/>
        </authorList>
    </citation>
    <scope>NUCLEOTIDE SEQUENCE [LARGE SCALE GENOMIC DNA]</scope>
    <source>
        <strain evidence="3 4">KCTC 13234</strain>
    </source>
</reference>
<sequence>MNRKLNKSFKSKSIHGVCGGIAEYLGLYPFGVRLVFIIALPFSIVLYILLANTLDEEVPYL</sequence>
<evidence type="ECO:0000313" key="3">
    <source>
        <dbReference type="EMBL" id="WFT76531.1"/>
    </source>
</evidence>
<dbReference type="Proteomes" id="UP001221597">
    <property type="component" value="Chromosome"/>
</dbReference>
<evidence type="ECO:0000259" key="2">
    <source>
        <dbReference type="Pfam" id="PF04024"/>
    </source>
</evidence>
<protein>
    <submittedName>
        <fullName evidence="3">PspC domain-containing protein</fullName>
    </submittedName>
</protein>
<proteinExistence type="predicted"/>
<feature type="domain" description="Phage shock protein PspC N-terminal" evidence="2">
    <location>
        <begin position="3"/>
        <end position="57"/>
    </location>
</feature>
<evidence type="ECO:0000313" key="4">
    <source>
        <dbReference type="Proteomes" id="UP001221597"/>
    </source>
</evidence>
<name>A0ABY8J364_9BACI</name>